<protein>
    <submittedName>
        <fullName evidence="12">NhaP-type Na+/H+ and K+/H+ antiporters</fullName>
    </submittedName>
</protein>
<evidence type="ECO:0000256" key="10">
    <source>
        <dbReference type="SAM" id="Phobius"/>
    </source>
</evidence>
<dbReference type="Proteomes" id="UP000031847">
    <property type="component" value="Unassembled WGS sequence"/>
</dbReference>
<organism evidence="12 13">
    <name type="scientific">Lactococcus lactis subsp. lactis</name>
    <name type="common">Streptococcus lactis</name>
    <dbReference type="NCBI Taxonomy" id="1360"/>
    <lineage>
        <taxon>Bacteria</taxon>
        <taxon>Bacillati</taxon>
        <taxon>Bacillota</taxon>
        <taxon>Bacilli</taxon>
        <taxon>Lactobacillales</taxon>
        <taxon>Streptococcaceae</taxon>
        <taxon>Lactococcus</taxon>
    </lineage>
</organism>
<keyword evidence="9" id="KW-0739">Sodium transport</keyword>
<evidence type="ECO:0000256" key="2">
    <source>
        <dbReference type="ARBA" id="ARBA00022448"/>
    </source>
</evidence>
<dbReference type="EMBL" id="BBSI01000022">
    <property type="protein sequence ID" value="GAM80392.1"/>
    <property type="molecule type" value="Genomic_DNA"/>
</dbReference>
<evidence type="ECO:0000256" key="5">
    <source>
        <dbReference type="ARBA" id="ARBA00022989"/>
    </source>
</evidence>
<feature type="transmembrane region" description="Helical" evidence="10">
    <location>
        <begin position="277"/>
        <end position="296"/>
    </location>
</feature>
<feature type="transmembrane region" description="Helical" evidence="10">
    <location>
        <begin position="220"/>
        <end position="241"/>
    </location>
</feature>
<evidence type="ECO:0000256" key="7">
    <source>
        <dbReference type="ARBA" id="ARBA00023065"/>
    </source>
</evidence>
<comment type="caution">
    <text evidence="12">The sequence shown here is derived from an EMBL/GenBank/DDBJ whole genome shotgun (WGS) entry which is preliminary data.</text>
</comment>
<keyword evidence="4 10" id="KW-0812">Transmembrane</keyword>
<feature type="transmembrane region" description="Helical" evidence="10">
    <location>
        <begin position="392"/>
        <end position="412"/>
    </location>
</feature>
<evidence type="ECO:0000256" key="9">
    <source>
        <dbReference type="ARBA" id="ARBA00023201"/>
    </source>
</evidence>
<accession>A0A0B8QTU2</accession>
<dbReference type="PANTHER" id="PTHR10110">
    <property type="entry name" value="SODIUM/HYDROGEN EXCHANGER"/>
    <property type="match status" value="1"/>
</dbReference>
<feature type="transmembrane region" description="Helical" evidence="10">
    <location>
        <begin position="196"/>
        <end position="214"/>
    </location>
</feature>
<keyword evidence="5 10" id="KW-1133">Transmembrane helix</keyword>
<dbReference type="InterPro" id="IPR038770">
    <property type="entry name" value="Na+/solute_symporter_sf"/>
</dbReference>
<feature type="transmembrane region" description="Helical" evidence="10">
    <location>
        <begin position="32"/>
        <end position="53"/>
    </location>
</feature>
<proteinExistence type="predicted"/>
<evidence type="ECO:0000256" key="4">
    <source>
        <dbReference type="ARBA" id="ARBA00022692"/>
    </source>
</evidence>
<feature type="transmembrane region" description="Helical" evidence="10">
    <location>
        <begin position="317"/>
        <end position="334"/>
    </location>
</feature>
<evidence type="ECO:0000256" key="6">
    <source>
        <dbReference type="ARBA" id="ARBA00023053"/>
    </source>
</evidence>
<feature type="domain" description="Cation/H+ exchanger transmembrane" evidence="11">
    <location>
        <begin position="52"/>
        <end position="447"/>
    </location>
</feature>
<dbReference type="GO" id="GO:0015386">
    <property type="term" value="F:potassium:proton antiporter activity"/>
    <property type="evidence" value="ECO:0007669"/>
    <property type="project" value="TreeGrafter"/>
</dbReference>
<name>A0A0B8QTU2_LACLL</name>
<feature type="transmembrane region" description="Helical" evidence="10">
    <location>
        <begin position="121"/>
        <end position="141"/>
    </location>
</feature>
<dbReference type="PANTHER" id="PTHR10110:SF86">
    <property type="entry name" value="SODIUM_HYDROGEN EXCHANGER 7"/>
    <property type="match status" value="1"/>
</dbReference>
<dbReference type="Gene3D" id="1.20.1530.20">
    <property type="match status" value="1"/>
</dbReference>
<keyword evidence="6" id="KW-0915">Sodium</keyword>
<gene>
    <name evidence="12" type="ORF">JCM5805K_1503</name>
</gene>
<dbReference type="InterPro" id="IPR006153">
    <property type="entry name" value="Cation/H_exchanger_TM"/>
</dbReference>
<keyword evidence="3" id="KW-1003">Cell membrane</keyword>
<evidence type="ECO:0000256" key="8">
    <source>
        <dbReference type="ARBA" id="ARBA00023136"/>
    </source>
</evidence>
<feature type="transmembrane region" description="Helical" evidence="10">
    <location>
        <begin position="60"/>
        <end position="80"/>
    </location>
</feature>
<reference evidence="12 13" key="1">
    <citation type="submission" date="2015-01" db="EMBL/GenBank/DDBJ databases">
        <title>Lactococcus lactis subsp.lactis JCM 5805 whole genome shotgun sequence.</title>
        <authorList>
            <person name="Fujii T."/>
            <person name="Tomita Y."/>
            <person name="Ikushima S."/>
            <person name="Fujiwara D."/>
        </authorList>
    </citation>
    <scope>NUCLEOTIDE SEQUENCE [LARGE SCALE GENOMIC DNA]</scope>
    <source>
        <strain evidence="12 13">JCM 5805</strain>
    </source>
</reference>
<feature type="transmembrane region" description="Helical" evidence="10">
    <location>
        <begin position="346"/>
        <end position="366"/>
    </location>
</feature>
<dbReference type="GO" id="GO:0098719">
    <property type="term" value="P:sodium ion import across plasma membrane"/>
    <property type="evidence" value="ECO:0007669"/>
    <property type="project" value="TreeGrafter"/>
</dbReference>
<dbReference type="AlphaFoldDB" id="A0A0B8QTU2"/>
<keyword evidence="8 10" id="KW-0472">Membrane</keyword>
<dbReference type="GO" id="GO:0005886">
    <property type="term" value="C:plasma membrane"/>
    <property type="evidence" value="ECO:0007669"/>
    <property type="project" value="UniProtKB-SubCell"/>
</dbReference>
<evidence type="ECO:0000256" key="3">
    <source>
        <dbReference type="ARBA" id="ARBA00022475"/>
    </source>
</evidence>
<evidence type="ECO:0000313" key="13">
    <source>
        <dbReference type="Proteomes" id="UP000031847"/>
    </source>
</evidence>
<feature type="transmembrane region" description="Helical" evidence="10">
    <location>
        <begin position="147"/>
        <end position="167"/>
    </location>
</feature>
<sequence length="686" mass="77768">MKMTNRLVYFINFNTSLGNPILNMLYCKSIKIRKWCFMSAISFIAVMMIGVIGANIIKEFFPQISETFILIGVGLILSFLPEFQNFELEPEFFMMLIIAPLMFYEGSKTSLKKVRKNFRGIFFLSITLAVVTVLLVAVLTNNIMGSWIFPLAICFAAIVTPTDAVAVKSIISGKKMPEGVNEAVEFESLFNDATGLVLLSLGLSVLESGHFSIWEGLGRFIFVSIGGIIIGLVVGALLVRIRTAINLRATRPEATIIPISILTPFFIYLLAEHFGTSGVLAVVAAGLIHNFEGDMLKLTSTNVQLTNNTIWEILSDILNNFVFILLGVSLFGIWDIFKSLGWKESIVLFLISVLVYLLMLFIRKFWTNRKGNRSIEHFFSDVKEERNSDSTIFALSGAHGTMTLAMAFSLPLNTSILSNENREIIITMAAIVILLSLIVPTLILPKLLPALGGESTDNINQVRNDMVDYAILHMVEEIEDSKVRSSLTKQLQSQKGLQIPDHTKSSKLMDEIISWQETLLDTTTIKAQFSSKVIDYFRIYLENSSKHSTSKKIRRLFSKRRRGRRVDSVEMQEFATIRTDISRLESSLYQQTIEKLSSLEKERLENKITDFSDIEEVKHILENRHYRIRNEIQEDTIIPNELLIEAFQLEYQFILNQVKTDVISKETSNKLFKEINNAQVLQLQKQ</sequence>
<dbReference type="GO" id="GO:0015385">
    <property type="term" value="F:sodium:proton antiporter activity"/>
    <property type="evidence" value="ECO:0007669"/>
    <property type="project" value="InterPro"/>
</dbReference>
<keyword evidence="7" id="KW-0406">Ion transport</keyword>
<dbReference type="InterPro" id="IPR018422">
    <property type="entry name" value="Cation/H_exchanger_CPA1"/>
</dbReference>
<comment type="subcellular location">
    <subcellularLocation>
        <location evidence="1">Cell membrane</location>
        <topology evidence="1">Multi-pass membrane protein</topology>
    </subcellularLocation>
</comment>
<evidence type="ECO:0000313" key="12">
    <source>
        <dbReference type="EMBL" id="GAM80392.1"/>
    </source>
</evidence>
<feature type="transmembrane region" description="Helical" evidence="10">
    <location>
        <begin position="424"/>
        <end position="444"/>
    </location>
</feature>
<dbReference type="Pfam" id="PF00999">
    <property type="entry name" value="Na_H_Exchanger"/>
    <property type="match status" value="1"/>
</dbReference>
<evidence type="ECO:0000256" key="1">
    <source>
        <dbReference type="ARBA" id="ARBA00004651"/>
    </source>
</evidence>
<evidence type="ECO:0000259" key="11">
    <source>
        <dbReference type="Pfam" id="PF00999"/>
    </source>
</evidence>
<keyword evidence="2" id="KW-0813">Transport</keyword>
<dbReference type="GO" id="GO:0051453">
    <property type="term" value="P:regulation of intracellular pH"/>
    <property type="evidence" value="ECO:0007669"/>
    <property type="project" value="TreeGrafter"/>
</dbReference>